<dbReference type="InterPro" id="IPR036390">
    <property type="entry name" value="WH_DNA-bd_sf"/>
</dbReference>
<dbReference type="Gene3D" id="1.10.10.10">
    <property type="entry name" value="Winged helix-like DNA-binding domain superfamily/Winged helix DNA-binding domain"/>
    <property type="match status" value="1"/>
</dbReference>
<keyword evidence="2" id="KW-0805">Transcription regulation</keyword>
<dbReference type="Pfam" id="PF03466">
    <property type="entry name" value="LysR_substrate"/>
    <property type="match status" value="1"/>
</dbReference>
<dbReference type="SUPFAM" id="SSF46785">
    <property type="entry name" value="Winged helix' DNA-binding domain"/>
    <property type="match status" value="1"/>
</dbReference>
<dbReference type="InterPro" id="IPR000847">
    <property type="entry name" value="LysR_HTH_N"/>
</dbReference>
<name>A0A9D1V4N9_9FIRM</name>
<dbReference type="PROSITE" id="PS50931">
    <property type="entry name" value="HTH_LYSR"/>
    <property type="match status" value="1"/>
</dbReference>
<dbReference type="Gene3D" id="3.40.190.10">
    <property type="entry name" value="Periplasmic binding protein-like II"/>
    <property type="match status" value="2"/>
</dbReference>
<evidence type="ECO:0000256" key="2">
    <source>
        <dbReference type="ARBA" id="ARBA00023015"/>
    </source>
</evidence>
<gene>
    <name evidence="6" type="ORF">H9865_06395</name>
</gene>
<protein>
    <submittedName>
        <fullName evidence="6">LysR family transcriptional regulator</fullName>
    </submittedName>
</protein>
<dbReference type="AlphaFoldDB" id="A0A9D1V4N9"/>
<evidence type="ECO:0000313" key="7">
    <source>
        <dbReference type="Proteomes" id="UP000824193"/>
    </source>
</evidence>
<keyword evidence="4" id="KW-0804">Transcription</keyword>
<dbReference type="SUPFAM" id="SSF53850">
    <property type="entry name" value="Periplasmic binding protein-like II"/>
    <property type="match status" value="1"/>
</dbReference>
<comment type="similarity">
    <text evidence="1">Belongs to the LysR transcriptional regulatory family.</text>
</comment>
<keyword evidence="3" id="KW-0238">DNA-binding</keyword>
<evidence type="ECO:0000259" key="5">
    <source>
        <dbReference type="PROSITE" id="PS50931"/>
    </source>
</evidence>
<proteinExistence type="inferred from homology"/>
<dbReference type="PRINTS" id="PR00039">
    <property type="entry name" value="HTHLYSR"/>
</dbReference>
<dbReference type="Proteomes" id="UP000824193">
    <property type="component" value="Unassembled WGS sequence"/>
</dbReference>
<dbReference type="FunFam" id="1.10.10.10:FF:000001">
    <property type="entry name" value="LysR family transcriptional regulator"/>
    <property type="match status" value="1"/>
</dbReference>
<dbReference type="Pfam" id="PF00126">
    <property type="entry name" value="HTH_1"/>
    <property type="match status" value="1"/>
</dbReference>
<dbReference type="GO" id="GO:0003700">
    <property type="term" value="F:DNA-binding transcription factor activity"/>
    <property type="evidence" value="ECO:0007669"/>
    <property type="project" value="InterPro"/>
</dbReference>
<comment type="caution">
    <text evidence="6">The sequence shown here is derived from an EMBL/GenBank/DDBJ whole genome shotgun (WGS) entry which is preliminary data.</text>
</comment>
<evidence type="ECO:0000313" key="6">
    <source>
        <dbReference type="EMBL" id="HIX05714.1"/>
    </source>
</evidence>
<reference evidence="6" key="1">
    <citation type="journal article" date="2021" name="PeerJ">
        <title>Extensive microbial diversity within the chicken gut microbiome revealed by metagenomics and culture.</title>
        <authorList>
            <person name="Gilroy R."/>
            <person name="Ravi A."/>
            <person name="Getino M."/>
            <person name="Pursley I."/>
            <person name="Horton D.L."/>
            <person name="Alikhan N.F."/>
            <person name="Baker D."/>
            <person name="Gharbi K."/>
            <person name="Hall N."/>
            <person name="Watson M."/>
            <person name="Adriaenssens E.M."/>
            <person name="Foster-Nyarko E."/>
            <person name="Jarju S."/>
            <person name="Secka A."/>
            <person name="Antonio M."/>
            <person name="Oren A."/>
            <person name="Chaudhuri R.R."/>
            <person name="La Ragione R."/>
            <person name="Hildebrand F."/>
            <person name="Pallen M.J."/>
        </authorList>
    </citation>
    <scope>NUCLEOTIDE SEQUENCE</scope>
    <source>
        <strain evidence="6">2239</strain>
    </source>
</reference>
<organism evidence="6 7">
    <name type="scientific">Candidatus Allofournierella pullicola</name>
    <dbReference type="NCBI Taxonomy" id="2838596"/>
    <lineage>
        <taxon>Bacteria</taxon>
        <taxon>Bacillati</taxon>
        <taxon>Bacillota</taxon>
        <taxon>Clostridia</taxon>
        <taxon>Eubacteriales</taxon>
        <taxon>Oscillospiraceae</taxon>
        <taxon>Allofournierella</taxon>
    </lineage>
</organism>
<evidence type="ECO:0000256" key="3">
    <source>
        <dbReference type="ARBA" id="ARBA00023125"/>
    </source>
</evidence>
<dbReference type="InterPro" id="IPR005119">
    <property type="entry name" value="LysR_subst-bd"/>
</dbReference>
<dbReference type="CDD" id="cd05466">
    <property type="entry name" value="PBP2_LTTR_substrate"/>
    <property type="match status" value="1"/>
</dbReference>
<dbReference type="PANTHER" id="PTHR30346:SF0">
    <property type="entry name" value="HCA OPERON TRANSCRIPTIONAL ACTIVATOR HCAR"/>
    <property type="match status" value="1"/>
</dbReference>
<dbReference type="PANTHER" id="PTHR30346">
    <property type="entry name" value="TRANSCRIPTIONAL DUAL REGULATOR HCAR-RELATED"/>
    <property type="match status" value="1"/>
</dbReference>
<dbReference type="InterPro" id="IPR036388">
    <property type="entry name" value="WH-like_DNA-bd_sf"/>
</dbReference>
<evidence type="ECO:0000256" key="1">
    <source>
        <dbReference type="ARBA" id="ARBA00009437"/>
    </source>
</evidence>
<dbReference type="GO" id="GO:0003677">
    <property type="term" value="F:DNA binding"/>
    <property type="evidence" value="ECO:0007669"/>
    <property type="project" value="UniProtKB-KW"/>
</dbReference>
<dbReference type="EMBL" id="DXFW01000019">
    <property type="protein sequence ID" value="HIX05714.1"/>
    <property type="molecule type" value="Genomic_DNA"/>
</dbReference>
<reference evidence="6" key="2">
    <citation type="submission" date="2021-04" db="EMBL/GenBank/DDBJ databases">
        <authorList>
            <person name="Gilroy R."/>
        </authorList>
    </citation>
    <scope>NUCLEOTIDE SEQUENCE</scope>
    <source>
        <strain evidence="6">2239</strain>
    </source>
</reference>
<sequence>MNTTQLECFLAVANHLNFSRAAQELHITQPAVSHQINTLEAELEVKLFHRTSKNVRLTQAGHQFGQYAREILKLTGISRARMRQWREELPQRMGLGCRNFLVLRALQPALTVLRQETPQLLPVLRQVPSASLDNLLEEEDVQAIFTMQREAGPKTSRRHLADCPVACVCAPDHPLAGYEQLTVDQLNAAGGRIASCPPPLYSPPFLEVFSHAMAGRGPDRILFCDSLEIACTLVESGYAFTLLPDMPGARLPGLRYIPMPQFQPLSFGALYRTGSLTPPLKRLLALLEDSMQTSAE</sequence>
<feature type="domain" description="HTH lysR-type" evidence="5">
    <location>
        <begin position="1"/>
        <end position="58"/>
    </location>
</feature>
<evidence type="ECO:0000256" key="4">
    <source>
        <dbReference type="ARBA" id="ARBA00023163"/>
    </source>
</evidence>
<dbReference type="GO" id="GO:0032993">
    <property type="term" value="C:protein-DNA complex"/>
    <property type="evidence" value="ECO:0007669"/>
    <property type="project" value="TreeGrafter"/>
</dbReference>
<accession>A0A9D1V4N9</accession>